<organism evidence="2 3">
    <name type="scientific">Flavobacterium alvei</name>
    <dbReference type="NCBI Taxonomy" id="2080416"/>
    <lineage>
        <taxon>Bacteria</taxon>
        <taxon>Pseudomonadati</taxon>
        <taxon>Bacteroidota</taxon>
        <taxon>Flavobacteriia</taxon>
        <taxon>Flavobacteriales</taxon>
        <taxon>Flavobacteriaceae</taxon>
        <taxon>Flavobacterium</taxon>
    </lineage>
</organism>
<proteinExistence type="predicted"/>
<dbReference type="OrthoDB" id="981524at2"/>
<keyword evidence="3" id="KW-1185">Reference proteome</keyword>
<feature type="transmembrane region" description="Helical" evidence="1">
    <location>
        <begin position="50"/>
        <end position="68"/>
    </location>
</feature>
<protein>
    <submittedName>
        <fullName evidence="2">Uncharacterized protein</fullName>
    </submittedName>
</protein>
<dbReference type="EMBL" id="PQVG01000013">
    <property type="protein sequence ID" value="POY35909.1"/>
    <property type="molecule type" value="Genomic_DNA"/>
</dbReference>
<keyword evidence="1" id="KW-0812">Transmembrane</keyword>
<dbReference type="Proteomes" id="UP000237310">
    <property type="component" value="Unassembled WGS sequence"/>
</dbReference>
<keyword evidence="1" id="KW-0472">Membrane</keyword>
<dbReference type="RefSeq" id="WP_103807136.1">
    <property type="nucleotide sequence ID" value="NZ_PQVG01000013.1"/>
</dbReference>
<evidence type="ECO:0000313" key="3">
    <source>
        <dbReference type="Proteomes" id="UP000237310"/>
    </source>
</evidence>
<evidence type="ECO:0000313" key="2">
    <source>
        <dbReference type="EMBL" id="POY35909.1"/>
    </source>
</evidence>
<gene>
    <name evidence="2" type="ORF">C3L50_15700</name>
</gene>
<accession>A0A2S5A0R5</accession>
<evidence type="ECO:0000256" key="1">
    <source>
        <dbReference type="SAM" id="Phobius"/>
    </source>
</evidence>
<name>A0A2S5A0R5_9FLAO</name>
<sequence>MKTFKLENEPKTATGFTVPENYFEDFSTRMMQQLPEKETKVISIFARRKTWIYAAAAVLVLALSIPIYNNFYSHSSEIDDATLENYITYHSSVSDTDLVNLLDKQDIQKMNIDLNLEDKTIENELSENSNLEQYLLN</sequence>
<reference evidence="2 3" key="1">
    <citation type="submission" date="2018-01" db="EMBL/GenBank/DDBJ databases">
        <authorList>
            <person name="Gaut B.S."/>
            <person name="Morton B.R."/>
            <person name="Clegg M.T."/>
            <person name="Duvall M.R."/>
        </authorList>
    </citation>
    <scope>NUCLEOTIDE SEQUENCE [LARGE SCALE GENOMIC DNA]</scope>
    <source>
        <strain evidence="2 3">HR-AY</strain>
    </source>
</reference>
<keyword evidence="1" id="KW-1133">Transmembrane helix</keyword>
<dbReference type="AlphaFoldDB" id="A0A2S5A0R5"/>
<comment type="caution">
    <text evidence="2">The sequence shown here is derived from an EMBL/GenBank/DDBJ whole genome shotgun (WGS) entry which is preliminary data.</text>
</comment>